<name>A0A402AM76_9CHLR</name>
<dbReference type="Proteomes" id="UP000287188">
    <property type="component" value="Unassembled WGS sequence"/>
</dbReference>
<feature type="transmembrane region" description="Helical" evidence="6">
    <location>
        <begin position="125"/>
        <end position="143"/>
    </location>
</feature>
<comment type="subcellular location">
    <subcellularLocation>
        <location evidence="1">Membrane</location>
        <topology evidence="1">Multi-pass membrane protein</topology>
    </subcellularLocation>
</comment>
<keyword evidence="8" id="KW-1185">Reference proteome</keyword>
<proteinExistence type="predicted"/>
<evidence type="ECO:0000256" key="4">
    <source>
        <dbReference type="ARBA" id="ARBA00022989"/>
    </source>
</evidence>
<dbReference type="PANTHER" id="PTHR30474">
    <property type="entry name" value="CELL CYCLE PROTEIN"/>
    <property type="match status" value="1"/>
</dbReference>
<evidence type="ECO:0000256" key="2">
    <source>
        <dbReference type="ARBA" id="ARBA00022692"/>
    </source>
</evidence>
<dbReference type="GO" id="GO:0051301">
    <property type="term" value="P:cell division"/>
    <property type="evidence" value="ECO:0007669"/>
    <property type="project" value="InterPro"/>
</dbReference>
<feature type="transmembrane region" description="Helical" evidence="6">
    <location>
        <begin position="155"/>
        <end position="173"/>
    </location>
</feature>
<feature type="transmembrane region" description="Helical" evidence="6">
    <location>
        <begin position="279"/>
        <end position="300"/>
    </location>
</feature>
<evidence type="ECO:0000256" key="6">
    <source>
        <dbReference type="SAM" id="Phobius"/>
    </source>
</evidence>
<dbReference type="RefSeq" id="WP_246035406.1">
    <property type="nucleotide sequence ID" value="NZ_BIFS01000001.1"/>
</dbReference>
<comment type="caution">
    <text evidence="7">The sequence shown here is derived from an EMBL/GenBank/DDBJ whole genome shotgun (WGS) entry which is preliminary data.</text>
</comment>
<reference evidence="8" key="1">
    <citation type="submission" date="2018-12" db="EMBL/GenBank/DDBJ databases">
        <title>Tengunoibacter tsumagoiensis gen. nov., sp. nov., Dictyobacter kobayashii sp. nov., D. alpinus sp. nov., and D. joshuensis sp. nov. and description of Dictyobacteraceae fam. nov. within the order Ktedonobacterales isolated from Tengu-no-mugimeshi.</title>
        <authorList>
            <person name="Wang C.M."/>
            <person name="Zheng Y."/>
            <person name="Sakai Y."/>
            <person name="Toyoda A."/>
            <person name="Minakuchi Y."/>
            <person name="Abe K."/>
            <person name="Yokota A."/>
            <person name="Yabe S."/>
        </authorList>
    </citation>
    <scope>NUCLEOTIDE SEQUENCE [LARGE SCALE GENOMIC DNA]</scope>
    <source>
        <strain evidence="8">Uno11</strain>
    </source>
</reference>
<dbReference type="GO" id="GO:0032153">
    <property type="term" value="C:cell division site"/>
    <property type="evidence" value="ECO:0007669"/>
    <property type="project" value="TreeGrafter"/>
</dbReference>
<accession>A0A402AM76</accession>
<feature type="transmembrane region" description="Helical" evidence="6">
    <location>
        <begin position="60"/>
        <end position="81"/>
    </location>
</feature>
<dbReference type="GO" id="GO:0005886">
    <property type="term" value="C:plasma membrane"/>
    <property type="evidence" value="ECO:0007669"/>
    <property type="project" value="TreeGrafter"/>
</dbReference>
<sequence length="403" mass="44255">MAQMAQRTTGAFRQYRWKELGLLLLPGVILLLLMTQLLVIKYGNDTTTLNNLKNLPILDGLIPILGFIAAVLVVHFVLNIFFRKADQVLLPLVALLSGLGVVMMTRLGPDIPPPVGPIANLGSKQLLWVLLGLAFCLGTMFLLRNIGWLSRYKYTWLLFCFAVLAPSVIRGIITFKNADPTRDTLGFGPLNLQPSEFLKIGVVIFFAGYLNDNRDILAEGHYRLGPLRLPPLRQLGPMLFMLGIGLLSFLVVRELGLALLVYSLFLCMTYVATGKKSYVLVSLLAFVLLALIGYSLLPYVQNRFATVTFNPADWAHLTASEDAFATDKGLQVFQGLINVASGGILGSGLGLGYPVRVPVIDSDMAFTAYAEEFGPGGTICDHWHLSTGRPSWLPHRGRGSRHV</sequence>
<evidence type="ECO:0000256" key="3">
    <source>
        <dbReference type="ARBA" id="ARBA00022960"/>
    </source>
</evidence>
<dbReference type="InterPro" id="IPR001182">
    <property type="entry name" value="FtsW/RodA"/>
</dbReference>
<keyword evidence="3" id="KW-0133">Cell shape</keyword>
<organism evidence="7 8">
    <name type="scientific">Dictyobacter kobayashii</name>
    <dbReference type="NCBI Taxonomy" id="2014872"/>
    <lineage>
        <taxon>Bacteria</taxon>
        <taxon>Bacillati</taxon>
        <taxon>Chloroflexota</taxon>
        <taxon>Ktedonobacteria</taxon>
        <taxon>Ktedonobacterales</taxon>
        <taxon>Dictyobacteraceae</taxon>
        <taxon>Dictyobacter</taxon>
    </lineage>
</organism>
<gene>
    <name evidence="7" type="ORF">KDK_40260</name>
</gene>
<keyword evidence="5 6" id="KW-0472">Membrane</keyword>
<evidence type="ECO:0000313" key="8">
    <source>
        <dbReference type="Proteomes" id="UP000287188"/>
    </source>
</evidence>
<dbReference type="GO" id="GO:0008360">
    <property type="term" value="P:regulation of cell shape"/>
    <property type="evidence" value="ECO:0007669"/>
    <property type="project" value="UniProtKB-KW"/>
</dbReference>
<dbReference type="AlphaFoldDB" id="A0A402AM76"/>
<dbReference type="Pfam" id="PF01098">
    <property type="entry name" value="FTSW_RODA_SPOVE"/>
    <property type="match status" value="1"/>
</dbReference>
<evidence type="ECO:0000313" key="7">
    <source>
        <dbReference type="EMBL" id="GCE20226.1"/>
    </source>
</evidence>
<keyword evidence="4 6" id="KW-1133">Transmembrane helix</keyword>
<feature type="transmembrane region" description="Helical" evidence="6">
    <location>
        <begin position="88"/>
        <end position="105"/>
    </location>
</feature>
<dbReference type="EMBL" id="BIFS01000001">
    <property type="protein sequence ID" value="GCE20226.1"/>
    <property type="molecule type" value="Genomic_DNA"/>
</dbReference>
<dbReference type="GO" id="GO:0015648">
    <property type="term" value="F:lipid-linked peptidoglycan transporter activity"/>
    <property type="evidence" value="ECO:0007669"/>
    <property type="project" value="TreeGrafter"/>
</dbReference>
<feature type="transmembrane region" description="Helical" evidence="6">
    <location>
        <begin position="20"/>
        <end position="40"/>
    </location>
</feature>
<protein>
    <recommendedName>
        <fullName evidence="9">Cell cycle protein</fullName>
    </recommendedName>
</protein>
<evidence type="ECO:0000256" key="5">
    <source>
        <dbReference type="ARBA" id="ARBA00023136"/>
    </source>
</evidence>
<evidence type="ECO:0000256" key="1">
    <source>
        <dbReference type="ARBA" id="ARBA00004141"/>
    </source>
</evidence>
<feature type="transmembrane region" description="Helical" evidence="6">
    <location>
        <begin position="255"/>
        <end position="272"/>
    </location>
</feature>
<evidence type="ECO:0008006" key="9">
    <source>
        <dbReference type="Google" id="ProtNLM"/>
    </source>
</evidence>
<keyword evidence="2 6" id="KW-0812">Transmembrane</keyword>
<dbReference type="PANTHER" id="PTHR30474:SF3">
    <property type="entry name" value="PEPTIDOGLYCAN GLYCOSYLTRANSFERASE RODA"/>
    <property type="match status" value="1"/>
</dbReference>